<organism evidence="1">
    <name type="scientific">marine sediment metagenome</name>
    <dbReference type="NCBI Taxonomy" id="412755"/>
    <lineage>
        <taxon>unclassified sequences</taxon>
        <taxon>metagenomes</taxon>
        <taxon>ecological metagenomes</taxon>
    </lineage>
</organism>
<comment type="caution">
    <text evidence="1">The sequence shown here is derived from an EMBL/GenBank/DDBJ whole genome shotgun (WGS) entry which is preliminary data.</text>
</comment>
<protein>
    <submittedName>
        <fullName evidence="1">Uncharacterized protein</fullName>
    </submittedName>
</protein>
<evidence type="ECO:0000313" key="1">
    <source>
        <dbReference type="EMBL" id="GAH10362.1"/>
    </source>
</evidence>
<feature type="non-terminal residue" evidence="1">
    <location>
        <position position="122"/>
    </location>
</feature>
<proteinExistence type="predicted"/>
<sequence length="122" mass="14218">MKVIKTAKYKKAQMEELSAQDIFNKQMKLYKDERKAAEATLDLLSGGMFSVTEEPKISRGTEMKKTAGRKRIKDRGIDWKEYYHERSAKLKKRFEKDIGPGVYKRWEGHDYGTDGDYFIVVG</sequence>
<reference evidence="1" key="1">
    <citation type="journal article" date="2014" name="Front. Microbiol.">
        <title>High frequency of phylogenetically diverse reductive dehalogenase-homologous genes in deep subseafloor sedimentary metagenomes.</title>
        <authorList>
            <person name="Kawai M."/>
            <person name="Futagami T."/>
            <person name="Toyoda A."/>
            <person name="Takaki Y."/>
            <person name="Nishi S."/>
            <person name="Hori S."/>
            <person name="Arai W."/>
            <person name="Tsubouchi T."/>
            <person name="Morono Y."/>
            <person name="Uchiyama I."/>
            <person name="Ito T."/>
            <person name="Fujiyama A."/>
            <person name="Inagaki F."/>
            <person name="Takami H."/>
        </authorList>
    </citation>
    <scope>NUCLEOTIDE SEQUENCE</scope>
    <source>
        <strain evidence="1">Expedition CK06-06</strain>
    </source>
</reference>
<accession>X1CRB8</accession>
<gene>
    <name evidence="1" type="ORF">S01H4_52130</name>
</gene>
<dbReference type="AlphaFoldDB" id="X1CRB8"/>
<dbReference type="EMBL" id="BART01029751">
    <property type="protein sequence ID" value="GAH10362.1"/>
    <property type="molecule type" value="Genomic_DNA"/>
</dbReference>
<name>X1CRB8_9ZZZZ</name>